<sequence>MYNGVILCAAMEYTEVVQNFVLDHTIGLSVAVSVGVVLWGIRRYVKGPRYYGKRRIDGKTVIITGGNTGIGKETAIDLAKRGAKVIIACRDITRGNNAVDDIKRLSGSTNVSVIQLDLASLKSVRKFTEEIHKTEKRLDILINNAGVMACPYMKTEDGLEMQFGVNHIGHFLLTNLLLDLIKKAAPSRIVNVSSLAHVFTGQLNFDDIAKREKYYNAEEAYTQSKLCNILFTNELASRLSGTGVTTYSLHPGAIDTELGRHWRSKQRLIREPIYFIYSLFTKTPYEGALTNIYCAVDESLDKETGKYYSDCAEKAPSKPALDEGAAKKLWELSEKLVGL</sequence>
<evidence type="ECO:0000256" key="3">
    <source>
        <dbReference type="SAM" id="Phobius"/>
    </source>
</evidence>
<dbReference type="OrthoDB" id="191139at2759"/>
<accession>A0A8B6H648</accession>
<evidence type="ECO:0000256" key="2">
    <source>
        <dbReference type="RuleBase" id="RU000363"/>
    </source>
</evidence>
<dbReference type="SUPFAM" id="SSF51735">
    <property type="entry name" value="NAD(P)-binding Rossmann-fold domains"/>
    <property type="match status" value="1"/>
</dbReference>
<keyword evidence="1 4" id="KW-0560">Oxidoreductase</keyword>
<protein>
    <submittedName>
        <fullName evidence="4">Retinol dehydrogenase 12</fullName>
        <ecNumber evidence="4">1.1.1.300</ecNumber>
    </submittedName>
</protein>
<dbReference type="FunFam" id="3.40.50.720:FF:000353">
    <property type="entry name" value="WW domain-containing oxidoreductase"/>
    <property type="match status" value="1"/>
</dbReference>
<name>A0A8B6H648_MYTGA</name>
<keyword evidence="3" id="KW-0812">Transmembrane</keyword>
<dbReference type="EC" id="1.1.1.300" evidence="4"/>
<dbReference type="PRINTS" id="PR00080">
    <property type="entry name" value="SDRFAMILY"/>
</dbReference>
<feature type="transmembrane region" description="Helical" evidence="3">
    <location>
        <begin position="26"/>
        <end position="45"/>
    </location>
</feature>
<comment type="caution">
    <text evidence="4">The sequence shown here is derived from an EMBL/GenBank/DDBJ whole genome shotgun (WGS) entry which is preliminary data.</text>
</comment>
<gene>
    <name evidence="4" type="ORF">MGAL_10B074238</name>
</gene>
<evidence type="ECO:0000313" key="4">
    <source>
        <dbReference type="EMBL" id="VDI74278.1"/>
    </source>
</evidence>
<dbReference type="GO" id="GO:0052650">
    <property type="term" value="F:all-trans-retinol dehydrogenase (NADP+) activity"/>
    <property type="evidence" value="ECO:0007669"/>
    <property type="project" value="UniProtKB-EC"/>
</dbReference>
<dbReference type="InterPro" id="IPR002347">
    <property type="entry name" value="SDR_fam"/>
</dbReference>
<evidence type="ECO:0000256" key="1">
    <source>
        <dbReference type="ARBA" id="ARBA00023002"/>
    </source>
</evidence>
<reference evidence="4" key="1">
    <citation type="submission" date="2018-11" db="EMBL/GenBank/DDBJ databases">
        <authorList>
            <person name="Alioto T."/>
            <person name="Alioto T."/>
        </authorList>
    </citation>
    <scope>NUCLEOTIDE SEQUENCE</scope>
</reference>
<dbReference type="Pfam" id="PF00106">
    <property type="entry name" value="adh_short"/>
    <property type="match status" value="1"/>
</dbReference>
<dbReference type="AlphaFoldDB" id="A0A8B6H648"/>
<dbReference type="EMBL" id="UYJE01009535">
    <property type="protein sequence ID" value="VDI74278.1"/>
    <property type="molecule type" value="Genomic_DNA"/>
</dbReference>
<dbReference type="PRINTS" id="PR00081">
    <property type="entry name" value="GDHRDH"/>
</dbReference>
<keyword evidence="5" id="KW-1185">Reference proteome</keyword>
<dbReference type="PANTHER" id="PTHR43157:SF31">
    <property type="entry name" value="PHOSPHATIDYLINOSITOL-GLYCAN BIOSYNTHESIS CLASS F PROTEIN"/>
    <property type="match status" value="1"/>
</dbReference>
<dbReference type="PANTHER" id="PTHR43157">
    <property type="entry name" value="PHOSPHATIDYLINOSITOL-GLYCAN BIOSYNTHESIS CLASS F PROTEIN-RELATED"/>
    <property type="match status" value="1"/>
</dbReference>
<dbReference type="Proteomes" id="UP000596742">
    <property type="component" value="Unassembled WGS sequence"/>
</dbReference>
<proteinExistence type="inferred from homology"/>
<comment type="similarity">
    <text evidence="2">Belongs to the short-chain dehydrogenases/reductases (SDR) family.</text>
</comment>
<keyword evidence="3" id="KW-0472">Membrane</keyword>
<dbReference type="Gene3D" id="3.40.50.720">
    <property type="entry name" value="NAD(P)-binding Rossmann-like Domain"/>
    <property type="match status" value="1"/>
</dbReference>
<dbReference type="NCBIfam" id="NF004846">
    <property type="entry name" value="PRK06197.1"/>
    <property type="match status" value="1"/>
</dbReference>
<organism evidence="4 5">
    <name type="scientific">Mytilus galloprovincialis</name>
    <name type="common">Mediterranean mussel</name>
    <dbReference type="NCBI Taxonomy" id="29158"/>
    <lineage>
        <taxon>Eukaryota</taxon>
        <taxon>Metazoa</taxon>
        <taxon>Spiralia</taxon>
        <taxon>Lophotrochozoa</taxon>
        <taxon>Mollusca</taxon>
        <taxon>Bivalvia</taxon>
        <taxon>Autobranchia</taxon>
        <taxon>Pteriomorphia</taxon>
        <taxon>Mytilida</taxon>
        <taxon>Mytiloidea</taxon>
        <taxon>Mytilidae</taxon>
        <taxon>Mytilinae</taxon>
        <taxon>Mytilus</taxon>
    </lineage>
</organism>
<evidence type="ECO:0000313" key="5">
    <source>
        <dbReference type="Proteomes" id="UP000596742"/>
    </source>
</evidence>
<dbReference type="InterPro" id="IPR036291">
    <property type="entry name" value="NAD(P)-bd_dom_sf"/>
</dbReference>
<keyword evidence="3" id="KW-1133">Transmembrane helix</keyword>